<dbReference type="GO" id="GO:0005886">
    <property type="term" value="C:plasma membrane"/>
    <property type="evidence" value="ECO:0007669"/>
    <property type="project" value="UniProtKB-SubCell"/>
</dbReference>
<keyword evidence="4 6" id="KW-1133">Transmembrane helix</keyword>
<keyword evidence="5 6" id="KW-0472">Membrane</keyword>
<reference evidence="8 10" key="1">
    <citation type="journal article" date="2015" name="Int. J. Syst. Evol. Microbiol.">
        <title>Bacillus glycinifermentans sp. nov., isolated from fermented soybean paste.</title>
        <authorList>
            <person name="Kim S.J."/>
            <person name="Dunlap C.A."/>
            <person name="Kwon S.W."/>
            <person name="Rooney A.P."/>
        </authorList>
    </citation>
    <scope>NUCLEOTIDE SEQUENCE [LARGE SCALE GENOMIC DNA]</scope>
    <source>
        <strain evidence="8 10">GO-13</strain>
    </source>
</reference>
<feature type="transmembrane region" description="Helical" evidence="6">
    <location>
        <begin position="178"/>
        <end position="196"/>
    </location>
</feature>
<dbReference type="PANTHER" id="PTHR12677:SF59">
    <property type="entry name" value="GOLGI APPARATUS MEMBRANE PROTEIN TVP38-RELATED"/>
    <property type="match status" value="1"/>
</dbReference>
<evidence type="ECO:0000259" key="7">
    <source>
        <dbReference type="Pfam" id="PF09335"/>
    </source>
</evidence>
<dbReference type="EMBL" id="JARRTL010000009">
    <property type="protein sequence ID" value="MEC0485143.1"/>
    <property type="molecule type" value="Genomic_DNA"/>
</dbReference>
<dbReference type="Proteomes" id="UP000036168">
    <property type="component" value="Unassembled WGS sequence"/>
</dbReference>
<keyword evidence="11" id="KW-1185">Reference proteome</keyword>
<accession>A0A0T6BQZ5</accession>
<feature type="transmembrane region" description="Helical" evidence="6">
    <location>
        <begin position="71"/>
        <end position="94"/>
    </location>
</feature>
<dbReference type="PANTHER" id="PTHR12677">
    <property type="entry name" value="GOLGI APPARATUS MEMBRANE PROTEIN TVP38-RELATED"/>
    <property type="match status" value="1"/>
</dbReference>
<dbReference type="RefSeq" id="WP_057957569.1">
    <property type="nucleotide sequence ID" value="NZ_CP023481.1"/>
</dbReference>
<feature type="transmembrane region" description="Helical" evidence="6">
    <location>
        <begin position="34"/>
        <end position="59"/>
    </location>
</feature>
<name>A0A0T6BQZ5_9BACI</name>
<evidence type="ECO:0000256" key="3">
    <source>
        <dbReference type="ARBA" id="ARBA00022692"/>
    </source>
</evidence>
<feature type="transmembrane region" description="Helical" evidence="6">
    <location>
        <begin position="6"/>
        <end position="22"/>
    </location>
</feature>
<keyword evidence="2 6" id="KW-1003">Cell membrane</keyword>
<dbReference type="EMBL" id="LECW02000015">
    <property type="protein sequence ID" value="KRT94003.1"/>
    <property type="molecule type" value="Genomic_DNA"/>
</dbReference>
<feature type="transmembrane region" description="Helical" evidence="6">
    <location>
        <begin position="148"/>
        <end position="171"/>
    </location>
</feature>
<evidence type="ECO:0000256" key="4">
    <source>
        <dbReference type="ARBA" id="ARBA00022989"/>
    </source>
</evidence>
<evidence type="ECO:0000256" key="5">
    <source>
        <dbReference type="ARBA" id="ARBA00023136"/>
    </source>
</evidence>
<evidence type="ECO:0000256" key="2">
    <source>
        <dbReference type="ARBA" id="ARBA00022475"/>
    </source>
</evidence>
<evidence type="ECO:0000313" key="10">
    <source>
        <dbReference type="Proteomes" id="UP000036168"/>
    </source>
</evidence>
<comment type="subcellular location">
    <subcellularLocation>
        <location evidence="1 6">Cell membrane</location>
        <topology evidence="1 6">Multi-pass membrane protein</topology>
    </subcellularLocation>
</comment>
<protein>
    <recommendedName>
        <fullName evidence="6">TVP38/TMEM64 family membrane protein</fullName>
    </recommendedName>
</protein>
<evidence type="ECO:0000313" key="9">
    <source>
        <dbReference type="EMBL" id="MEC0485143.1"/>
    </source>
</evidence>
<dbReference type="AlphaFoldDB" id="A0A0T6BQZ5"/>
<dbReference type="InterPro" id="IPR032816">
    <property type="entry name" value="VTT_dom"/>
</dbReference>
<evidence type="ECO:0000256" key="1">
    <source>
        <dbReference type="ARBA" id="ARBA00004651"/>
    </source>
</evidence>
<evidence type="ECO:0000256" key="6">
    <source>
        <dbReference type="RuleBase" id="RU366058"/>
    </source>
</evidence>
<dbReference type="Proteomes" id="UP001341297">
    <property type="component" value="Unassembled WGS sequence"/>
</dbReference>
<proteinExistence type="inferred from homology"/>
<dbReference type="STRING" id="1664069.BGLY_2154"/>
<evidence type="ECO:0000313" key="11">
    <source>
        <dbReference type="Proteomes" id="UP001341297"/>
    </source>
</evidence>
<evidence type="ECO:0000313" key="8">
    <source>
        <dbReference type="EMBL" id="KRT94003.1"/>
    </source>
</evidence>
<reference evidence="8" key="2">
    <citation type="submission" date="2015-10" db="EMBL/GenBank/DDBJ databases">
        <authorList>
            <person name="Gilbert D.G."/>
        </authorList>
    </citation>
    <scope>NUCLEOTIDE SEQUENCE</scope>
    <source>
        <strain evidence="8">GO-13</strain>
    </source>
</reference>
<dbReference type="Pfam" id="PF09335">
    <property type="entry name" value="VTT_dom"/>
    <property type="match status" value="1"/>
</dbReference>
<dbReference type="InterPro" id="IPR015414">
    <property type="entry name" value="TMEM64"/>
</dbReference>
<reference evidence="9 11" key="3">
    <citation type="submission" date="2023-03" db="EMBL/GenBank/DDBJ databases">
        <title>Agriculturally important microbes genome sequencing.</title>
        <authorList>
            <person name="Dunlap C."/>
        </authorList>
    </citation>
    <scope>NUCLEOTIDE SEQUENCE [LARGE SCALE GENOMIC DNA]</scope>
    <source>
        <strain evidence="9 11">CBP-3203</strain>
    </source>
</reference>
<keyword evidence="3 6" id="KW-0812">Transmembrane</keyword>
<feature type="domain" description="VTT" evidence="7">
    <location>
        <begin position="53"/>
        <end position="171"/>
    </location>
</feature>
<feature type="transmembrane region" description="Helical" evidence="6">
    <location>
        <begin position="115"/>
        <end position="136"/>
    </location>
</feature>
<dbReference type="OrthoDB" id="2381682at2"/>
<comment type="similarity">
    <text evidence="6">Belongs to the TVP38/TMEM64 family.</text>
</comment>
<organism evidence="8 10">
    <name type="scientific">Bacillus glycinifermentans</name>
    <dbReference type="NCBI Taxonomy" id="1664069"/>
    <lineage>
        <taxon>Bacteria</taxon>
        <taxon>Bacillati</taxon>
        <taxon>Bacillota</taxon>
        <taxon>Bacilli</taxon>
        <taxon>Bacillales</taxon>
        <taxon>Bacillaceae</taxon>
        <taxon>Bacillus</taxon>
    </lineage>
</organism>
<gene>
    <name evidence="8" type="ORF">AB447_216555</name>
    <name evidence="9" type="ORF">P8828_09870</name>
</gene>
<comment type="caution">
    <text evidence="8">The sequence shown here is derived from an EMBL/GenBank/DDBJ whole genome shotgun (WGS) entry which is preliminary data.</text>
</comment>
<sequence length="216" mass="23750">MIKKQLSIIMMIAVIIIGFLHKEAWLEMIKAGGIYSVAFSILLMAACAFFPVVPFAIIAGMNGAVFGIGNGLMITLSGSMLGTMLLFFLARYGFRDWARKKALKFPKIGEYEGYFNENAFTAVLTGRLIPVIPAIVMNAVCGLSNIKWAVFFAASTLGKIPNALIVSIAGANFGKHKLLSFGIYGVYMMIIMIIIYRKYPQLFTGHKRSEQSEKAP</sequence>